<reference evidence="8" key="1">
    <citation type="submission" date="2018-02" db="EMBL/GenBank/DDBJ databases">
        <title>Genome sequence of Desulfocucumis palustris strain NAW-5.</title>
        <authorList>
            <person name="Watanabe M."/>
            <person name="Kojima H."/>
            <person name="Fukui M."/>
        </authorList>
    </citation>
    <scope>NUCLEOTIDE SEQUENCE [LARGE SCALE GENOMIC DNA]</scope>
    <source>
        <strain evidence="8">NAW-5</strain>
    </source>
</reference>
<feature type="transmembrane region" description="Helical" evidence="6">
    <location>
        <begin position="448"/>
        <end position="471"/>
    </location>
</feature>
<dbReference type="NCBIfam" id="TIGR00785">
    <property type="entry name" value="dass"/>
    <property type="match status" value="1"/>
</dbReference>
<gene>
    <name evidence="7" type="ORF">DCCM_2125</name>
</gene>
<feature type="transmembrane region" description="Helical" evidence="6">
    <location>
        <begin position="7"/>
        <end position="24"/>
    </location>
</feature>
<keyword evidence="5 6" id="KW-0472">Membrane</keyword>
<feature type="transmembrane region" description="Helical" evidence="6">
    <location>
        <begin position="96"/>
        <end position="115"/>
    </location>
</feature>
<feature type="transmembrane region" description="Helical" evidence="6">
    <location>
        <begin position="303"/>
        <end position="321"/>
    </location>
</feature>
<keyword evidence="3 6" id="KW-0812">Transmembrane</keyword>
<dbReference type="Proteomes" id="UP000239549">
    <property type="component" value="Unassembled WGS sequence"/>
</dbReference>
<sequence length="481" mass="52114">MSLNAKRYFFIALGFALLLLFYFLPDLKPAVDPMGKEFPLTQAGKAAIGLFLLAGVWWVFEVIPIGVTSIAIGVFQPLFGIRTAKEAMKDFMDPTVMFILGSLLVGLAFTKAGITKRIAYKMLSVVGEDTRKILLGVFVITAALTHLMAHTAVAATMFPIMMAILALYGEGDKPTKFGKAMFIGMAYTAGAGSIATMMGGARNPAAVGFFKEFTGQDVSFIAFSEHLLPFAWVSVILIWLLLITVLKPEKSRIHGIKEKAVTLYSELGPITKQEITVLILVAGALSVLVLQSFIPALKAIDRSIPLLVAGLLFFMLEILTVQDLEKSIPWNIVLLFSGAMSIGFALWQSGAAEWIAVNFISLLQGAPWVVFVMGISLLVMALTNFIMNVAAISIVLPVALVIAKYLGVNPELVLYASVSMAGMPFILLIGAAPNAIAYESKQFSTGEFFKYGILGSILILVLLLIFMFTYWPLIGMGPLVK</sequence>
<evidence type="ECO:0000256" key="5">
    <source>
        <dbReference type="ARBA" id="ARBA00023136"/>
    </source>
</evidence>
<dbReference type="GO" id="GO:0005315">
    <property type="term" value="F:phosphate transmembrane transporter activity"/>
    <property type="evidence" value="ECO:0007669"/>
    <property type="project" value="TreeGrafter"/>
</dbReference>
<name>A0A2L2XA47_9FIRM</name>
<protein>
    <submittedName>
        <fullName evidence="7">Arsenic efflux pump protein</fullName>
    </submittedName>
</protein>
<comment type="caution">
    <text evidence="7">The sequence shown here is derived from an EMBL/GenBank/DDBJ whole genome shotgun (WGS) entry which is preliminary data.</text>
</comment>
<dbReference type="GO" id="GO:0015105">
    <property type="term" value="F:arsenite transmembrane transporter activity"/>
    <property type="evidence" value="ECO:0007669"/>
    <property type="project" value="InterPro"/>
</dbReference>
<feature type="transmembrane region" description="Helical" evidence="6">
    <location>
        <begin position="135"/>
        <end position="168"/>
    </location>
</feature>
<keyword evidence="4 6" id="KW-1133">Transmembrane helix</keyword>
<organism evidence="7 8">
    <name type="scientific">Desulfocucumis palustris</name>
    <dbReference type="NCBI Taxonomy" id="1898651"/>
    <lineage>
        <taxon>Bacteria</taxon>
        <taxon>Bacillati</taxon>
        <taxon>Bacillota</taxon>
        <taxon>Clostridia</taxon>
        <taxon>Eubacteriales</taxon>
        <taxon>Desulfocucumaceae</taxon>
        <taxon>Desulfocucumis</taxon>
    </lineage>
</organism>
<dbReference type="EMBL" id="BFAV01000073">
    <property type="protein sequence ID" value="GBF33028.1"/>
    <property type="molecule type" value="Genomic_DNA"/>
</dbReference>
<dbReference type="InterPro" id="IPR001898">
    <property type="entry name" value="SLC13A/DASS"/>
</dbReference>
<dbReference type="InterPro" id="IPR000802">
    <property type="entry name" value="Arsenical_pump_ArsB"/>
</dbReference>
<keyword evidence="8" id="KW-1185">Reference proteome</keyword>
<feature type="transmembrane region" description="Helical" evidence="6">
    <location>
        <begin position="412"/>
        <end position="436"/>
    </location>
</feature>
<feature type="transmembrane region" description="Helical" evidence="6">
    <location>
        <begin position="328"/>
        <end position="348"/>
    </location>
</feature>
<feature type="transmembrane region" description="Helical" evidence="6">
    <location>
        <begin position="354"/>
        <end position="378"/>
    </location>
</feature>
<proteinExistence type="predicted"/>
<dbReference type="PRINTS" id="PR00758">
    <property type="entry name" value="ARSENICPUMP"/>
</dbReference>
<dbReference type="PANTHER" id="PTHR10283">
    <property type="entry name" value="SOLUTE CARRIER FAMILY 13 MEMBER"/>
    <property type="match status" value="1"/>
</dbReference>
<dbReference type="PANTHER" id="PTHR10283:SF92">
    <property type="entry name" value="LOW-AFFINITY PHOSPHATE TRANSPORTER PHO91"/>
    <property type="match status" value="1"/>
</dbReference>
<evidence type="ECO:0000313" key="8">
    <source>
        <dbReference type="Proteomes" id="UP000239549"/>
    </source>
</evidence>
<feature type="transmembrane region" description="Helical" evidence="6">
    <location>
        <begin position="227"/>
        <end position="246"/>
    </location>
</feature>
<evidence type="ECO:0000256" key="6">
    <source>
        <dbReference type="SAM" id="Phobius"/>
    </source>
</evidence>
<dbReference type="CDD" id="cd01115">
    <property type="entry name" value="SLC13_permease"/>
    <property type="match status" value="1"/>
</dbReference>
<dbReference type="RefSeq" id="WP_104371480.1">
    <property type="nucleotide sequence ID" value="NZ_BFAV01000073.1"/>
</dbReference>
<keyword evidence="2" id="KW-1003">Cell membrane</keyword>
<comment type="subcellular location">
    <subcellularLocation>
        <location evidence="1">Cell membrane</location>
        <topology evidence="1">Multi-pass membrane protein</topology>
    </subcellularLocation>
</comment>
<accession>A0A2L2XA47</accession>
<dbReference type="GO" id="GO:0005886">
    <property type="term" value="C:plasma membrane"/>
    <property type="evidence" value="ECO:0007669"/>
    <property type="project" value="UniProtKB-SubCell"/>
</dbReference>
<evidence type="ECO:0000256" key="2">
    <source>
        <dbReference type="ARBA" id="ARBA00022475"/>
    </source>
</evidence>
<feature type="transmembrane region" description="Helical" evidence="6">
    <location>
        <begin position="385"/>
        <end position="406"/>
    </location>
</feature>
<feature type="transmembrane region" description="Helical" evidence="6">
    <location>
        <begin position="275"/>
        <end position="297"/>
    </location>
</feature>
<dbReference type="OrthoDB" id="37272at2"/>
<evidence type="ECO:0000256" key="1">
    <source>
        <dbReference type="ARBA" id="ARBA00004651"/>
    </source>
</evidence>
<dbReference type="Pfam" id="PF00939">
    <property type="entry name" value="Na_sulph_symp"/>
    <property type="match status" value="1"/>
</dbReference>
<feature type="transmembrane region" description="Helical" evidence="6">
    <location>
        <begin position="180"/>
        <end position="201"/>
    </location>
</feature>
<feature type="transmembrane region" description="Helical" evidence="6">
    <location>
        <begin position="46"/>
        <end position="75"/>
    </location>
</feature>
<evidence type="ECO:0000256" key="3">
    <source>
        <dbReference type="ARBA" id="ARBA00022692"/>
    </source>
</evidence>
<evidence type="ECO:0000313" key="7">
    <source>
        <dbReference type="EMBL" id="GBF33028.1"/>
    </source>
</evidence>
<dbReference type="AlphaFoldDB" id="A0A2L2XA47"/>
<evidence type="ECO:0000256" key="4">
    <source>
        <dbReference type="ARBA" id="ARBA00022989"/>
    </source>
</evidence>